<evidence type="ECO:0000259" key="5">
    <source>
        <dbReference type="PROSITE" id="PS50977"/>
    </source>
</evidence>
<dbReference type="PANTHER" id="PTHR30055:SF220">
    <property type="entry name" value="TETR-FAMILY REGULATORY PROTEIN"/>
    <property type="match status" value="1"/>
</dbReference>
<dbReference type="Pfam" id="PF00440">
    <property type="entry name" value="TetR_N"/>
    <property type="match status" value="1"/>
</dbReference>
<feature type="domain" description="HTH tetR-type" evidence="5">
    <location>
        <begin position="18"/>
        <end position="78"/>
    </location>
</feature>
<dbReference type="InterPro" id="IPR050109">
    <property type="entry name" value="HTH-type_TetR-like_transc_reg"/>
</dbReference>
<dbReference type="InterPro" id="IPR009057">
    <property type="entry name" value="Homeodomain-like_sf"/>
</dbReference>
<dbReference type="AlphaFoldDB" id="A0A6N2RXT6"/>
<dbReference type="Pfam" id="PF13305">
    <property type="entry name" value="TetR_C_33"/>
    <property type="match status" value="1"/>
</dbReference>
<dbReference type="PROSITE" id="PS50977">
    <property type="entry name" value="HTH_TETR_2"/>
    <property type="match status" value="1"/>
</dbReference>
<dbReference type="SUPFAM" id="SSF48498">
    <property type="entry name" value="Tetracyclin repressor-like, C-terminal domain"/>
    <property type="match status" value="1"/>
</dbReference>
<accession>A0A6N2RXT6</accession>
<keyword evidence="2 4" id="KW-0238">DNA-binding</keyword>
<evidence type="ECO:0000256" key="3">
    <source>
        <dbReference type="ARBA" id="ARBA00023163"/>
    </source>
</evidence>
<protein>
    <submittedName>
        <fullName evidence="6">DNA-binding transcriptional repressor FabR</fullName>
    </submittedName>
</protein>
<sequence length="209" mass="22673">MAVYFPYTDAMTRSSEAPGLRETILTISGELLNEGGPASLSMREVSRRAGCTHQAPYHHFKSREGILAALITEGFLALEKSLSEALRASTNASPQETTRAAGHAYLTFALKNPGVFRIMFRSDMYDPNSHPELVQASKAARSQLHGLAKIAYGSEDPRAEATLWAYIHGLAILILDGPPTLGGNEGEETHQFAHECIDSPFFIDGVPGE</sequence>
<evidence type="ECO:0000256" key="2">
    <source>
        <dbReference type="ARBA" id="ARBA00023125"/>
    </source>
</evidence>
<dbReference type="InterPro" id="IPR036271">
    <property type="entry name" value="Tet_transcr_reg_TetR-rel_C_sf"/>
</dbReference>
<gene>
    <name evidence="6" type="ORF">AOLFYP35_00578</name>
</gene>
<keyword evidence="3" id="KW-0804">Transcription</keyword>
<dbReference type="GO" id="GO:0000976">
    <property type="term" value="F:transcription cis-regulatory region binding"/>
    <property type="evidence" value="ECO:0007669"/>
    <property type="project" value="TreeGrafter"/>
</dbReference>
<dbReference type="GO" id="GO:0003700">
    <property type="term" value="F:DNA-binding transcription factor activity"/>
    <property type="evidence" value="ECO:0007669"/>
    <property type="project" value="TreeGrafter"/>
</dbReference>
<dbReference type="InterPro" id="IPR025996">
    <property type="entry name" value="MT1864/Rv1816-like_C"/>
</dbReference>
<keyword evidence="1" id="KW-0805">Transcription regulation</keyword>
<dbReference type="PANTHER" id="PTHR30055">
    <property type="entry name" value="HTH-TYPE TRANSCRIPTIONAL REGULATOR RUTR"/>
    <property type="match status" value="1"/>
</dbReference>
<evidence type="ECO:0000313" key="6">
    <source>
        <dbReference type="EMBL" id="VYS85656.1"/>
    </source>
</evidence>
<dbReference type="InterPro" id="IPR001647">
    <property type="entry name" value="HTH_TetR"/>
</dbReference>
<proteinExistence type="predicted"/>
<evidence type="ECO:0000256" key="4">
    <source>
        <dbReference type="PROSITE-ProRule" id="PRU00335"/>
    </source>
</evidence>
<dbReference type="SUPFAM" id="SSF46689">
    <property type="entry name" value="Homeodomain-like"/>
    <property type="match status" value="1"/>
</dbReference>
<feature type="DNA-binding region" description="H-T-H motif" evidence="4">
    <location>
        <begin position="41"/>
        <end position="60"/>
    </location>
</feature>
<organism evidence="6">
    <name type="scientific">Schaalia odontolytica</name>
    <dbReference type="NCBI Taxonomy" id="1660"/>
    <lineage>
        <taxon>Bacteria</taxon>
        <taxon>Bacillati</taxon>
        <taxon>Actinomycetota</taxon>
        <taxon>Actinomycetes</taxon>
        <taxon>Actinomycetales</taxon>
        <taxon>Actinomycetaceae</taxon>
        <taxon>Schaalia</taxon>
    </lineage>
</organism>
<dbReference type="Gene3D" id="1.10.357.10">
    <property type="entry name" value="Tetracycline Repressor, domain 2"/>
    <property type="match status" value="1"/>
</dbReference>
<dbReference type="PRINTS" id="PR00455">
    <property type="entry name" value="HTHTETR"/>
</dbReference>
<evidence type="ECO:0000256" key="1">
    <source>
        <dbReference type="ARBA" id="ARBA00023015"/>
    </source>
</evidence>
<reference evidence="6" key="1">
    <citation type="submission" date="2019-11" db="EMBL/GenBank/DDBJ databases">
        <authorList>
            <person name="Feng L."/>
        </authorList>
    </citation>
    <scope>NUCLEOTIDE SEQUENCE</scope>
    <source>
        <strain evidence="6">AodontolyticusLFYP35</strain>
    </source>
</reference>
<dbReference type="EMBL" id="CACRSM010000002">
    <property type="protein sequence ID" value="VYS85656.1"/>
    <property type="molecule type" value="Genomic_DNA"/>
</dbReference>
<name>A0A6N2RXT6_9ACTO</name>